<organism evidence="2 3">
    <name type="scientific">Physeter macrocephalus</name>
    <name type="common">Sperm whale</name>
    <name type="synonym">Physeter catodon</name>
    <dbReference type="NCBI Taxonomy" id="9755"/>
    <lineage>
        <taxon>Eukaryota</taxon>
        <taxon>Metazoa</taxon>
        <taxon>Chordata</taxon>
        <taxon>Craniata</taxon>
        <taxon>Vertebrata</taxon>
        <taxon>Euteleostomi</taxon>
        <taxon>Mammalia</taxon>
        <taxon>Eutheria</taxon>
        <taxon>Laurasiatheria</taxon>
        <taxon>Artiodactyla</taxon>
        <taxon>Whippomorpha</taxon>
        <taxon>Cetacea</taxon>
        <taxon>Odontoceti</taxon>
        <taxon>Physeteridae</taxon>
        <taxon>Physeter</taxon>
    </lineage>
</organism>
<evidence type="ECO:0000313" key="2">
    <source>
        <dbReference type="Proteomes" id="UP000248484"/>
    </source>
</evidence>
<sequence length="230" mass="25531">MNCSTEGPASCDLSTWVQDPRGRAAPPDYQVRLTRASQEPRLSSSFTPSPLCQACPEGGAQDTFACREQDTQRAGSPQRRQAPRRRTRHPSRMVACFADPAPWVGLRPLRVRRRRGHELQSTQALTAAFRTSLHVYETTTSKGTDEPNVTSLTSSKCSSKMRCPLIPTASSIHPLEEDSREPLFIKLQCEKPNTPQLWGVCPVDRGGRCPRFPPLGTTRTSEGQRAQAHH</sequence>
<evidence type="ECO:0000256" key="1">
    <source>
        <dbReference type="SAM" id="MobiDB-lite"/>
    </source>
</evidence>
<dbReference type="RefSeq" id="XP_028352993.1">
    <property type="nucleotide sequence ID" value="XM_028497192.1"/>
</dbReference>
<feature type="compositionally biased region" description="Polar residues" evidence="1">
    <location>
        <begin position="1"/>
        <end position="17"/>
    </location>
</feature>
<protein>
    <submittedName>
        <fullName evidence="3">Uncharacterized protein</fullName>
    </submittedName>
</protein>
<feature type="region of interest" description="Disordered" evidence="1">
    <location>
        <begin position="68"/>
        <end position="90"/>
    </location>
</feature>
<accession>A0A455BYY3</accession>
<feature type="compositionally biased region" description="Basic residues" evidence="1">
    <location>
        <begin position="81"/>
        <end position="90"/>
    </location>
</feature>
<dbReference type="GeneID" id="114487406"/>
<keyword evidence="2" id="KW-1185">Reference proteome</keyword>
<reference evidence="3" key="1">
    <citation type="submission" date="2025-08" db="UniProtKB">
        <authorList>
            <consortium name="RefSeq"/>
        </authorList>
    </citation>
    <scope>IDENTIFICATION</scope>
    <source>
        <tissue evidence="3">Muscle</tissue>
    </source>
</reference>
<dbReference type="KEGG" id="pcad:114487406"/>
<feature type="region of interest" description="Disordered" evidence="1">
    <location>
        <begin position="1"/>
        <end position="26"/>
    </location>
</feature>
<proteinExistence type="predicted"/>
<dbReference type="AlphaFoldDB" id="A0A455BYY3"/>
<gene>
    <name evidence="3" type="primary">LOC114487406</name>
</gene>
<dbReference type="Proteomes" id="UP000248484">
    <property type="component" value="Chromosome 12"/>
</dbReference>
<evidence type="ECO:0000313" key="3">
    <source>
        <dbReference type="RefSeq" id="XP_028352993.1"/>
    </source>
</evidence>
<name>A0A455BYY3_PHYMC</name>
<dbReference type="InParanoid" id="A0A455BYY3"/>